<dbReference type="InterPro" id="IPR041577">
    <property type="entry name" value="RT_RNaseH_2"/>
</dbReference>
<feature type="compositionally biased region" description="Low complexity" evidence="6">
    <location>
        <begin position="379"/>
        <end position="398"/>
    </location>
</feature>
<dbReference type="PANTHER" id="PTHR37984">
    <property type="entry name" value="PROTEIN CBG26694"/>
    <property type="match status" value="1"/>
</dbReference>
<dbReference type="GO" id="GO:0006508">
    <property type="term" value="P:proteolysis"/>
    <property type="evidence" value="ECO:0007669"/>
    <property type="project" value="UniProtKB-KW"/>
</dbReference>
<keyword evidence="2" id="KW-0645">Protease</keyword>
<dbReference type="GO" id="GO:0008270">
    <property type="term" value="F:zinc ion binding"/>
    <property type="evidence" value="ECO:0007669"/>
    <property type="project" value="UniProtKB-KW"/>
</dbReference>
<feature type="region of interest" description="Disordered" evidence="6">
    <location>
        <begin position="275"/>
        <end position="358"/>
    </location>
</feature>
<dbReference type="InterPro" id="IPR036875">
    <property type="entry name" value="Znf_CCHC_sf"/>
</dbReference>
<dbReference type="AlphaFoldDB" id="A0A6A4VT35"/>
<feature type="domain" description="CCHC-type" evidence="7">
    <location>
        <begin position="365"/>
        <end position="380"/>
    </location>
</feature>
<name>A0A6A4VT35_AMPAM</name>
<gene>
    <name evidence="8" type="primary">pol_107</name>
    <name evidence="8" type="ORF">FJT64_004656</name>
</gene>
<evidence type="ECO:0000256" key="5">
    <source>
        <dbReference type="PROSITE-ProRule" id="PRU00047"/>
    </source>
</evidence>
<dbReference type="InterPro" id="IPR050951">
    <property type="entry name" value="Retrovirus_Pol_polyprotein"/>
</dbReference>
<feature type="compositionally biased region" description="Pro residues" evidence="6">
    <location>
        <begin position="543"/>
        <end position="561"/>
    </location>
</feature>
<keyword evidence="5" id="KW-0863">Zinc-finger</keyword>
<evidence type="ECO:0000313" key="9">
    <source>
        <dbReference type="Proteomes" id="UP000440578"/>
    </source>
</evidence>
<evidence type="ECO:0000256" key="1">
    <source>
        <dbReference type="ARBA" id="ARBA00012493"/>
    </source>
</evidence>
<dbReference type="Pfam" id="PF17919">
    <property type="entry name" value="RT_RNaseH_2"/>
    <property type="match status" value="1"/>
</dbReference>
<feature type="region of interest" description="Disordered" evidence="6">
    <location>
        <begin position="64"/>
        <end position="101"/>
    </location>
</feature>
<dbReference type="PROSITE" id="PS50158">
    <property type="entry name" value="ZF_CCHC"/>
    <property type="match status" value="1"/>
</dbReference>
<dbReference type="SUPFAM" id="SSF56672">
    <property type="entry name" value="DNA/RNA polymerases"/>
    <property type="match status" value="1"/>
</dbReference>
<keyword evidence="3" id="KW-0064">Aspartyl protease</keyword>
<dbReference type="GO" id="GO:0003677">
    <property type="term" value="F:DNA binding"/>
    <property type="evidence" value="ECO:0007669"/>
    <property type="project" value="UniProtKB-KW"/>
</dbReference>
<keyword evidence="4" id="KW-0238">DNA-binding</keyword>
<dbReference type="PANTHER" id="PTHR37984:SF9">
    <property type="entry name" value="INTEGRASE CATALYTIC DOMAIN-CONTAINING PROTEIN"/>
    <property type="match status" value="1"/>
</dbReference>
<keyword evidence="9" id="KW-1185">Reference proteome</keyword>
<evidence type="ECO:0000256" key="2">
    <source>
        <dbReference type="ARBA" id="ARBA00022670"/>
    </source>
</evidence>
<keyword evidence="5" id="KW-0862">Zinc</keyword>
<dbReference type="CDD" id="cd00303">
    <property type="entry name" value="retropepsin_like"/>
    <property type="match status" value="1"/>
</dbReference>
<dbReference type="InterPro" id="IPR001878">
    <property type="entry name" value="Znf_CCHC"/>
</dbReference>
<dbReference type="Pfam" id="PF00078">
    <property type="entry name" value="RVT_1"/>
    <property type="match status" value="1"/>
</dbReference>
<evidence type="ECO:0000256" key="3">
    <source>
        <dbReference type="ARBA" id="ARBA00022750"/>
    </source>
</evidence>
<dbReference type="EC" id="2.7.7.49" evidence="1"/>
<dbReference type="Proteomes" id="UP000440578">
    <property type="component" value="Unassembled WGS sequence"/>
</dbReference>
<accession>A0A6A4VT35</accession>
<reference evidence="8 9" key="1">
    <citation type="submission" date="2019-07" db="EMBL/GenBank/DDBJ databases">
        <title>Draft genome assembly of a fouling barnacle, Amphibalanus amphitrite (Darwin, 1854): The first reference genome for Thecostraca.</title>
        <authorList>
            <person name="Kim W."/>
        </authorList>
    </citation>
    <scope>NUCLEOTIDE SEQUENCE [LARGE SCALE GENOMIC DNA]</scope>
    <source>
        <strain evidence="8">SNU_AA5</strain>
        <tissue evidence="8">Soma without cirri and trophi</tissue>
    </source>
</reference>
<feature type="compositionally biased region" description="Basic and acidic residues" evidence="6">
    <location>
        <begin position="321"/>
        <end position="344"/>
    </location>
</feature>
<dbReference type="InterPro" id="IPR043128">
    <property type="entry name" value="Rev_trsase/Diguanyl_cyclase"/>
</dbReference>
<protein>
    <recommendedName>
        <fullName evidence="1">RNA-directed DNA polymerase</fullName>
        <ecNumber evidence="1">2.7.7.49</ecNumber>
    </recommendedName>
</protein>
<dbReference type="EMBL" id="VIIS01001455">
    <property type="protein sequence ID" value="KAF0297956.1"/>
    <property type="molecule type" value="Genomic_DNA"/>
</dbReference>
<sequence>MADEKKEDAHVVVEAAPAVSVTELLTLLRDQAIAANRREEESARREERLTALLDGAMRSSADARAGSMTAAGVGSGPIAGPPADGRRPPVESVGPGPRLHEGISLQEFGTWETRVRAHARRARWDSLPIEEQTAALLALLDDYWTRTLQHGLDIATPNTCENLVAAFRKHLRGQRSVVLDRREFFMRQQEPGETFDDYLVALKELAQFCDFCVHCRDEQFRDRLVNGISDQESLQAMLAEPELTLEKAIKICRANESAKRNAAVLRPATVQAMSAYRRGRSLRRPSPAPASDAGRRRWSNDGSGGSRSPAPRSRGTGTGRPTDHDRRAGRGDRHHSPEPSDRTCGRCGRRRHSSGERCPARQAACFECDVTGHFARMCPSASGRRTPRAAGRGPSPSAGRRRSVQAVIADVRVRSTSDRRSPRVRLQTRHSGGLRAMLWTPDTGAEVSCIGPTQAEQLGVDPRSLSAASERFYAANGQELQCNGQFACDLSLGDRSTSTTVFVLHGLNAALLAWFDAVHLGILPPDYPQQICAVNLDDSGAPPSVPPPPPPTPPPPPPPPAGAATGPTSSGQPVASRLTSSGKTARPGDAPTARGSPPPPRPGGRPERPEPAKPASAGMDDRPSLPSWDPAWGDPTEEQIGEHRAALLRAFPRVFNSDPPLRPMTGGPMHIELIPDARPVALTAARNIPYAWRDDIKHQLNELVSQGVIAAVDYPTEWCHPIVPVSKKPNPDGSDAGVRLCVDLTRLNRYVRPPAHPSTSPYDAVSSIEPGSRFFTTLDARSGYFQIPLAETDQDLTCFITPFGRYKFLRAPMGLCSSGAEYNRRGDVALAGITRTANVVDDIIASDADYTDHLHHVIKILERCDEHGITLHPLKMRYAAGSVEYCGYRLSEPGYTVDDRKTRAIAEFPTPSNITDLRSFLGLANQLGHFSPDIAGAAEPLRDLLRPSRTWLWTAQHDQAFSSVKQKLVAPPVLAFYDPGKQTALQTDASRLNGLGYALMPLHGTNLEARPVRLALPHVLRDKIRRHRAGDVGRHVGGQEVPPIPRRPPVRGSH</sequence>
<dbReference type="Gene3D" id="3.30.70.270">
    <property type="match status" value="2"/>
</dbReference>
<keyword evidence="5" id="KW-0479">Metal-binding</keyword>
<feature type="region of interest" description="Disordered" evidence="6">
    <location>
        <begin position="378"/>
        <end position="404"/>
    </location>
</feature>
<keyword evidence="3" id="KW-0378">Hydrolase</keyword>
<dbReference type="FunFam" id="3.30.70.270:FF:000020">
    <property type="entry name" value="Transposon Tf2-6 polyprotein-like Protein"/>
    <property type="match status" value="1"/>
</dbReference>
<evidence type="ECO:0000259" key="7">
    <source>
        <dbReference type="PROSITE" id="PS50158"/>
    </source>
</evidence>
<organism evidence="8 9">
    <name type="scientific">Amphibalanus amphitrite</name>
    <name type="common">Striped barnacle</name>
    <name type="synonym">Balanus amphitrite</name>
    <dbReference type="NCBI Taxonomy" id="1232801"/>
    <lineage>
        <taxon>Eukaryota</taxon>
        <taxon>Metazoa</taxon>
        <taxon>Ecdysozoa</taxon>
        <taxon>Arthropoda</taxon>
        <taxon>Crustacea</taxon>
        <taxon>Multicrustacea</taxon>
        <taxon>Cirripedia</taxon>
        <taxon>Thoracica</taxon>
        <taxon>Thoracicalcarea</taxon>
        <taxon>Balanomorpha</taxon>
        <taxon>Balanoidea</taxon>
        <taxon>Balanidae</taxon>
        <taxon>Amphibalaninae</taxon>
        <taxon>Amphibalanus</taxon>
    </lineage>
</organism>
<dbReference type="SUPFAM" id="SSF57756">
    <property type="entry name" value="Retrovirus zinc finger-like domains"/>
    <property type="match status" value="1"/>
</dbReference>
<dbReference type="Gene3D" id="3.10.10.10">
    <property type="entry name" value="HIV Type 1 Reverse Transcriptase, subunit A, domain 1"/>
    <property type="match status" value="1"/>
</dbReference>
<dbReference type="Gene3D" id="4.10.60.10">
    <property type="entry name" value="Zinc finger, CCHC-type"/>
    <property type="match status" value="1"/>
</dbReference>
<dbReference type="GO" id="GO:0003964">
    <property type="term" value="F:RNA-directed DNA polymerase activity"/>
    <property type="evidence" value="ECO:0007669"/>
    <property type="project" value="UniProtKB-EC"/>
</dbReference>
<dbReference type="InterPro" id="IPR000477">
    <property type="entry name" value="RT_dom"/>
</dbReference>
<comment type="caution">
    <text evidence="8">The sequence shown here is derived from an EMBL/GenBank/DDBJ whole genome shotgun (WGS) entry which is preliminary data.</text>
</comment>
<evidence type="ECO:0000256" key="4">
    <source>
        <dbReference type="ARBA" id="ARBA00023125"/>
    </source>
</evidence>
<evidence type="ECO:0000256" key="6">
    <source>
        <dbReference type="SAM" id="MobiDB-lite"/>
    </source>
</evidence>
<dbReference type="OrthoDB" id="6379273at2759"/>
<dbReference type="InterPro" id="IPR043502">
    <property type="entry name" value="DNA/RNA_pol_sf"/>
</dbReference>
<dbReference type="GO" id="GO:0004190">
    <property type="term" value="F:aspartic-type endopeptidase activity"/>
    <property type="evidence" value="ECO:0007669"/>
    <property type="project" value="UniProtKB-KW"/>
</dbReference>
<evidence type="ECO:0000313" key="8">
    <source>
        <dbReference type="EMBL" id="KAF0297956.1"/>
    </source>
</evidence>
<feature type="region of interest" description="Disordered" evidence="6">
    <location>
        <begin position="533"/>
        <end position="636"/>
    </location>
</feature>
<feature type="region of interest" description="Disordered" evidence="6">
    <location>
        <begin position="1027"/>
        <end position="1054"/>
    </location>
</feature>
<proteinExistence type="predicted"/>
<dbReference type="CDD" id="cd01647">
    <property type="entry name" value="RT_LTR"/>
    <property type="match status" value="1"/>
</dbReference>
<dbReference type="SMART" id="SM00343">
    <property type="entry name" value="ZnF_C2HC"/>
    <property type="match status" value="2"/>
</dbReference>
<feature type="compositionally biased region" description="Low complexity" evidence="6">
    <location>
        <begin position="562"/>
        <end position="571"/>
    </location>
</feature>
<feature type="compositionally biased region" description="Low complexity" evidence="6">
    <location>
        <begin position="306"/>
        <end position="315"/>
    </location>
</feature>